<evidence type="ECO:0000256" key="1">
    <source>
        <dbReference type="SAM" id="MobiDB-lite"/>
    </source>
</evidence>
<evidence type="ECO:0000259" key="3">
    <source>
        <dbReference type="Pfam" id="PF11961"/>
    </source>
</evidence>
<comment type="caution">
    <text evidence="4">The sequence shown here is derived from an EMBL/GenBank/DDBJ whole genome shotgun (WGS) entry which is preliminary data.</text>
</comment>
<name>A0ABR0DM19_9LAMI</name>
<evidence type="ECO:0000259" key="2">
    <source>
        <dbReference type="Pfam" id="PF05003"/>
    </source>
</evidence>
<gene>
    <name evidence="4" type="ORF">RD792_000925</name>
</gene>
<dbReference type="Pfam" id="PF05003">
    <property type="entry name" value="DUF668"/>
    <property type="match status" value="1"/>
</dbReference>
<proteinExistence type="predicted"/>
<accession>A0ABR0DM19</accession>
<dbReference type="Pfam" id="PF11961">
    <property type="entry name" value="DUF3475"/>
    <property type="match status" value="1"/>
</dbReference>
<feature type="region of interest" description="Disordered" evidence="1">
    <location>
        <begin position="1"/>
        <end position="51"/>
    </location>
</feature>
<dbReference type="InterPro" id="IPR045021">
    <property type="entry name" value="PSI1/2/3"/>
</dbReference>
<dbReference type="PANTHER" id="PTHR31730">
    <property type="entry name" value="OS01G0873900 PROTEIN"/>
    <property type="match status" value="1"/>
</dbReference>
<dbReference type="Proteomes" id="UP001291926">
    <property type="component" value="Unassembled WGS sequence"/>
</dbReference>
<evidence type="ECO:0000313" key="5">
    <source>
        <dbReference type="Proteomes" id="UP001291926"/>
    </source>
</evidence>
<organism evidence="4 5">
    <name type="scientific">Penstemon davidsonii</name>
    <dbReference type="NCBI Taxonomy" id="160366"/>
    <lineage>
        <taxon>Eukaryota</taxon>
        <taxon>Viridiplantae</taxon>
        <taxon>Streptophyta</taxon>
        <taxon>Embryophyta</taxon>
        <taxon>Tracheophyta</taxon>
        <taxon>Spermatophyta</taxon>
        <taxon>Magnoliopsida</taxon>
        <taxon>eudicotyledons</taxon>
        <taxon>Gunneridae</taxon>
        <taxon>Pentapetalae</taxon>
        <taxon>asterids</taxon>
        <taxon>lamiids</taxon>
        <taxon>Lamiales</taxon>
        <taxon>Plantaginaceae</taxon>
        <taxon>Cheloneae</taxon>
        <taxon>Penstemon</taxon>
    </lineage>
</organism>
<protein>
    <submittedName>
        <fullName evidence="4">Uncharacterized protein</fullName>
    </submittedName>
</protein>
<feature type="domain" description="DUF668" evidence="2">
    <location>
        <begin position="365"/>
        <end position="450"/>
    </location>
</feature>
<dbReference type="InterPro" id="IPR007700">
    <property type="entry name" value="DUF668"/>
</dbReference>
<reference evidence="4 5" key="1">
    <citation type="journal article" date="2023" name="bioRxiv">
        <title>Genome report: Whole genome sequence and annotation of Penstemon davidsonii.</title>
        <authorList>
            <person name="Ostevik K.L."/>
            <person name="Alabady M."/>
            <person name="Zhang M."/>
            <person name="Rausher M.D."/>
        </authorList>
    </citation>
    <scope>NUCLEOTIDE SEQUENCE [LARGE SCALE GENOMIC DNA]</scope>
    <source>
        <strain evidence="4">DNT005</strain>
        <tissue evidence="4">Whole leaf</tissue>
    </source>
</reference>
<feature type="domain" description="DUF3475" evidence="3">
    <location>
        <begin position="145"/>
        <end position="201"/>
    </location>
</feature>
<dbReference type="EMBL" id="JAYDYQ010001087">
    <property type="protein sequence ID" value="KAK4490262.1"/>
    <property type="molecule type" value="Genomic_DNA"/>
</dbReference>
<sequence>MGAVCSGGTVKKNRKSVDIEHEKSSGFSGKLKSIGSYGKKNNNTVVNDDDDSHAYPDEIDFEKAPRHLFDSGELNFSISRELKPSTPARMPATKAPQVTSFLGKAGIVGLEKAVEVLDTLGSSMTNLNSGGFTTGVTSRGNRISILSFEVANTIAKGSNLLQSLSEENVQHVKKEILQSEGVRQLVSTDMNELLRIASADKREEFDVFSREVVRFGNLCKDPQWHNLDRYFARLDSDPDINKQLREEAEMTMEELTTLAQHTSELYHELHALDRFEQDYQRKLEEVDSLHLPRKGETLTMLLSELKHQRKLVRSLKKKSLWSKSLEQVVEKLVDIVTFIHQEISEAFEDKVLPPAGKVSAKKPERLGVAGLALHYANIINQIDNIASRPTSLPPNIRDTLYNGLPPSVKTGLRSRLQIDDAKEELGVPQIKGEMEKTLQWLVPIATDTTKAHQGFGWVGEWANTGNEYGKKTSTSTNLIRLQTLYHADKRKVENCILELVTWLHRLISLVRYRDNGLKALPVHSPTRKGSDIALNNNGINKVELSLEDRTLLEEVMKRKKLVPGHSKSQEFTMAKKKKKCLSAFSKSTGSSPRRGLKHQKADVLDVLDGLDSTFFVPREDLRSRGYKYQEDGTFNTDTTQSINSVYTEIGSTPLRKSSIRCFCQSVSITNSLISIVNPPQTAGHGSLKSSTAAQEQAAKLLPPSAKLFRAKPLDLK</sequence>
<evidence type="ECO:0000313" key="4">
    <source>
        <dbReference type="EMBL" id="KAK4490262.1"/>
    </source>
</evidence>
<dbReference type="InterPro" id="IPR021864">
    <property type="entry name" value="DUF3475"/>
</dbReference>
<dbReference type="PANTHER" id="PTHR31730:SF18">
    <property type="entry name" value="PROTEIN PSK SIMULATOR 2"/>
    <property type="match status" value="1"/>
</dbReference>
<feature type="compositionally biased region" description="Basic and acidic residues" evidence="1">
    <location>
        <begin position="15"/>
        <end position="24"/>
    </location>
</feature>
<keyword evidence="5" id="KW-1185">Reference proteome</keyword>